<evidence type="ECO:0000256" key="1">
    <source>
        <dbReference type="ARBA" id="ARBA00004123"/>
    </source>
</evidence>
<evidence type="ECO:0000256" key="5">
    <source>
        <dbReference type="SAM" id="SignalP"/>
    </source>
</evidence>
<feature type="chain" id="PRO_5028129906" evidence="5">
    <location>
        <begin position="21"/>
        <end position="875"/>
    </location>
</feature>
<feature type="compositionally biased region" description="Polar residues" evidence="4">
    <location>
        <begin position="548"/>
        <end position="559"/>
    </location>
</feature>
<feature type="compositionally biased region" description="Polar residues" evidence="4">
    <location>
        <begin position="318"/>
        <end position="328"/>
    </location>
</feature>
<dbReference type="InterPro" id="IPR028052">
    <property type="entry name" value="CENP-C_N_dom"/>
</dbReference>
<keyword evidence="8" id="KW-1185">Reference proteome</keyword>
<accession>A0A6P7R322</accession>
<name>A0A6P7R322_MUSCR</name>
<evidence type="ECO:0000259" key="6">
    <source>
        <dbReference type="Pfam" id="PF15620"/>
    </source>
</evidence>
<keyword evidence="3" id="KW-0539">Nucleus</keyword>
<dbReference type="CTD" id="1060"/>
<proteinExistence type="inferred from homology"/>
<feature type="signal peptide" evidence="5">
    <location>
        <begin position="1"/>
        <end position="20"/>
    </location>
</feature>
<dbReference type="Pfam" id="PF15620">
    <property type="entry name" value="CENP-C_mid"/>
    <property type="match status" value="1"/>
</dbReference>
<feature type="region of interest" description="Disordered" evidence="4">
    <location>
        <begin position="144"/>
        <end position="167"/>
    </location>
</feature>
<dbReference type="GO" id="GO:0051315">
    <property type="term" value="P:attachment of mitotic spindle microtubules to kinetochore"/>
    <property type="evidence" value="ECO:0007669"/>
    <property type="project" value="TreeGrafter"/>
</dbReference>
<dbReference type="Pfam" id="PF15622">
    <property type="entry name" value="CENP_C_N"/>
    <property type="match status" value="1"/>
</dbReference>
<keyword evidence="5" id="KW-0732">Signal</keyword>
<dbReference type="InterPro" id="IPR028386">
    <property type="entry name" value="CENP-C/Mif2/cnp3"/>
</dbReference>
<dbReference type="GO" id="GO:0000776">
    <property type="term" value="C:kinetochore"/>
    <property type="evidence" value="ECO:0007669"/>
    <property type="project" value="InterPro"/>
</dbReference>
<dbReference type="KEGG" id="mcal:110294876"/>
<feature type="compositionally biased region" description="Basic residues" evidence="4">
    <location>
        <begin position="521"/>
        <end position="531"/>
    </location>
</feature>
<feature type="compositionally biased region" description="Polar residues" evidence="4">
    <location>
        <begin position="200"/>
        <end position="210"/>
    </location>
</feature>
<feature type="region of interest" description="Disordered" evidence="4">
    <location>
        <begin position="197"/>
        <end position="221"/>
    </location>
</feature>
<comment type="subcellular location">
    <subcellularLocation>
        <location evidence="1">Nucleus</location>
    </subcellularLocation>
</comment>
<dbReference type="PANTHER" id="PTHR16684">
    <property type="entry name" value="CENTROMERE PROTEIN C"/>
    <property type="match status" value="1"/>
</dbReference>
<dbReference type="GO" id="GO:0051382">
    <property type="term" value="P:kinetochore assembly"/>
    <property type="evidence" value="ECO:0007669"/>
    <property type="project" value="InterPro"/>
</dbReference>
<feature type="compositionally biased region" description="Basic and acidic residues" evidence="4">
    <location>
        <begin position="497"/>
        <end position="510"/>
    </location>
</feature>
<dbReference type="GO" id="GO:0051455">
    <property type="term" value="P:spindle attachment to meiosis I kinetochore"/>
    <property type="evidence" value="ECO:0007669"/>
    <property type="project" value="TreeGrafter"/>
</dbReference>
<feature type="compositionally biased region" description="Polar residues" evidence="4">
    <location>
        <begin position="399"/>
        <end position="414"/>
    </location>
</feature>
<feature type="region of interest" description="Disordered" evidence="4">
    <location>
        <begin position="59"/>
        <end position="112"/>
    </location>
</feature>
<dbReference type="GO" id="GO:0019237">
    <property type="term" value="F:centromeric DNA binding"/>
    <property type="evidence" value="ECO:0007669"/>
    <property type="project" value="InterPro"/>
</dbReference>
<feature type="domain" description="CENP-C middle DNMT3B-binding" evidence="6">
    <location>
        <begin position="263"/>
        <end position="517"/>
    </location>
</feature>
<dbReference type="AlphaFoldDB" id="A0A6P7R322"/>
<feature type="compositionally biased region" description="Polar residues" evidence="4">
    <location>
        <begin position="624"/>
        <end position="635"/>
    </location>
</feature>
<protein>
    <submittedName>
        <fullName evidence="9">Centromere protein C</fullName>
    </submittedName>
</protein>
<dbReference type="Proteomes" id="UP000515126">
    <property type="component" value="Chromosome 5"/>
</dbReference>
<evidence type="ECO:0000256" key="4">
    <source>
        <dbReference type="SAM" id="MobiDB-lite"/>
    </source>
</evidence>
<gene>
    <name evidence="9" type="primary">Cenpc</name>
</gene>
<evidence type="ECO:0000313" key="9">
    <source>
        <dbReference type="RefSeq" id="XP_029333649.1"/>
    </source>
</evidence>
<evidence type="ECO:0000313" key="8">
    <source>
        <dbReference type="Proteomes" id="UP000515126"/>
    </source>
</evidence>
<comment type="similarity">
    <text evidence="2">Belongs to the CENP-C/MIF2 family.</text>
</comment>
<feature type="domain" description="Kinetochore assembly subunit CENP-C N-terminal" evidence="7">
    <location>
        <begin position="114"/>
        <end position="255"/>
    </location>
</feature>
<feature type="region of interest" description="Disordered" evidence="4">
    <location>
        <begin position="497"/>
        <end position="667"/>
    </location>
</feature>
<dbReference type="GO" id="GO:0005634">
    <property type="term" value="C:nucleus"/>
    <property type="evidence" value="ECO:0007669"/>
    <property type="project" value="UniProtKB-SubCell"/>
</dbReference>
<dbReference type="RefSeq" id="XP_029333649.1">
    <property type="nucleotide sequence ID" value="XM_029477789.1"/>
</dbReference>
<reference evidence="9" key="1">
    <citation type="submission" date="2025-08" db="UniProtKB">
        <authorList>
            <consortium name="RefSeq"/>
        </authorList>
    </citation>
    <scope>IDENTIFICATION</scope>
</reference>
<evidence type="ECO:0000259" key="7">
    <source>
        <dbReference type="Pfam" id="PF15622"/>
    </source>
</evidence>
<dbReference type="InterPro" id="IPR028931">
    <property type="entry name" value="CENP-C_mid"/>
</dbReference>
<dbReference type="GeneID" id="110294876"/>
<feature type="compositionally biased region" description="Low complexity" evidence="4">
    <location>
        <begin position="67"/>
        <end position="86"/>
    </location>
</feature>
<feature type="region of interest" description="Disordered" evidence="4">
    <location>
        <begin position="291"/>
        <end position="414"/>
    </location>
</feature>
<organism evidence="8 9">
    <name type="scientific">Mus caroli</name>
    <name type="common">Ryukyu mouse</name>
    <name type="synonym">Ricefield mouse</name>
    <dbReference type="NCBI Taxonomy" id="10089"/>
    <lineage>
        <taxon>Eukaryota</taxon>
        <taxon>Metazoa</taxon>
        <taxon>Chordata</taxon>
        <taxon>Craniata</taxon>
        <taxon>Vertebrata</taxon>
        <taxon>Euteleostomi</taxon>
        <taxon>Mammalia</taxon>
        <taxon>Eutheria</taxon>
        <taxon>Euarchontoglires</taxon>
        <taxon>Glires</taxon>
        <taxon>Rodentia</taxon>
        <taxon>Myomorpha</taxon>
        <taxon>Muroidea</taxon>
        <taxon>Muridae</taxon>
        <taxon>Murinae</taxon>
        <taxon>Mus</taxon>
        <taxon>Mus</taxon>
    </lineage>
</organism>
<sequence>MNNRHLTEMIYFLFLFFIRAANIHTKEGQNMLEILQDCFEDQSKASFLDDFTESLTSSTQKKKANYSQSSSKKCPVSHSKPVPVSSRTGEASLQASAEPREAAGGSVQANEVHHGASDELDLCVGSPVVCLDANVSTLQKAVSSAGQKRVASVSRSPVDRQASNKNISFKTRKRLNFEDKVTSSTAETENSVLQVEDNLSEGQEGTSSEITQKRDDLSSEVLSRSKKNFSELFLETVKRKSKSSSVVRHTAAVLSSPPPPSDMKLLEDEFIIDRSDRSFSSRLWVMIPSKDRHLSPHKPSSENTALLQGKKSREKSHSLSATTFVRNTQSDKTHPIEEAQLSVEENLGTTCTDELENDCRSPENKMQSETAKKPPAWERTTKQNQRRVSKPKEAEELSKGQSNCENSNMSNTGQDKLQINLKRNMKDCEEVRNEPTPKKHKPALENEKKNNSTQTNKGKSGKKFFSGGSKNKSVSKKVTLTSRRDCRISRRPSDWWRVKSDESSVDRNSLKENNSSVVYPNKKKQTKRNHVSKSTGKKPGPSKRQKTEMSSRVQTSLNVKGSGGTVSGHDDISRSQRKPLKNIEADPTQKSLAISRPKRGCKYQNHVTTSPNVHLKSHTEEYTSKTQMESASNSETSKRSVWEESGPSRFKNYEMPGSSNSEMGDEQDQKSLHFTTRSSNMVPDKKLHHKLVLPSNSPNVRRSNRIRLKPLEYWRGERVDYQESSSGQLVLEIISPASVPTKIKAQRNLGKVNKKVTKKQTHLNSHKKTKMELPLDIRLGDPFQATLAKDPETAEVVPMDLIRPRDTYRFFVEHHGLKVFKTLDTIFFSTGKLVLGPYEEKGKQHVGQDILVGNHYNIKNLLNVESSLLFTQIKR</sequence>
<feature type="compositionally biased region" description="Basic and acidic residues" evidence="4">
    <location>
        <begin position="428"/>
        <end position="450"/>
    </location>
</feature>
<feature type="compositionally biased region" description="Basic and acidic residues" evidence="4">
    <location>
        <begin position="370"/>
        <end position="381"/>
    </location>
</feature>
<dbReference type="PANTHER" id="PTHR16684:SF11">
    <property type="entry name" value="CENTROMERE PROTEIN C"/>
    <property type="match status" value="1"/>
</dbReference>
<feature type="region of interest" description="Disordered" evidence="4">
    <location>
        <begin position="428"/>
        <end position="482"/>
    </location>
</feature>
<feature type="compositionally biased region" description="Low complexity" evidence="4">
    <location>
        <begin position="463"/>
        <end position="478"/>
    </location>
</feature>
<evidence type="ECO:0000256" key="3">
    <source>
        <dbReference type="ARBA" id="ARBA00023242"/>
    </source>
</evidence>
<evidence type="ECO:0000256" key="2">
    <source>
        <dbReference type="ARBA" id="ARBA00010291"/>
    </source>
</evidence>